<dbReference type="PROSITE" id="PS00708">
    <property type="entry name" value="PRO_ENDOPEP_SER"/>
    <property type="match status" value="1"/>
</dbReference>
<reference evidence="4" key="1">
    <citation type="journal article" date="2019" name="Int. J. Syst. Evol. Microbiol.">
        <title>The Global Catalogue of Microorganisms (GCM) 10K type strain sequencing project: providing services to taxonomists for standard genome sequencing and annotation.</title>
        <authorList>
            <consortium name="The Broad Institute Genomics Platform"/>
            <consortium name="The Broad Institute Genome Sequencing Center for Infectious Disease"/>
            <person name="Wu L."/>
            <person name="Ma J."/>
        </authorList>
    </citation>
    <scope>NUCLEOTIDE SEQUENCE [LARGE SCALE GENOMIC DNA]</scope>
    <source>
        <strain evidence="4">CECT 7706</strain>
    </source>
</reference>
<dbReference type="RefSeq" id="WP_163386631.1">
    <property type="nucleotide sequence ID" value="NZ_JAUFQS010000005.1"/>
</dbReference>
<dbReference type="InterPro" id="IPR022742">
    <property type="entry name" value="Hydrolase_4"/>
</dbReference>
<dbReference type="SUPFAM" id="SSF53474">
    <property type="entry name" value="alpha/beta-Hydrolases"/>
    <property type="match status" value="1"/>
</dbReference>
<dbReference type="InterPro" id="IPR029058">
    <property type="entry name" value="AB_hydrolase_fold"/>
</dbReference>
<dbReference type="GO" id="GO:0016787">
    <property type="term" value="F:hydrolase activity"/>
    <property type="evidence" value="ECO:0007669"/>
    <property type="project" value="UniProtKB-KW"/>
</dbReference>
<dbReference type="Proteomes" id="UP001236663">
    <property type="component" value="Unassembled WGS sequence"/>
</dbReference>
<dbReference type="PANTHER" id="PTHR43265">
    <property type="entry name" value="ESTERASE ESTD"/>
    <property type="match status" value="1"/>
</dbReference>
<protein>
    <submittedName>
        <fullName evidence="3">Alpha/beta fold hydrolase</fullName>
    </submittedName>
</protein>
<accession>A0ABT8C5J1</accession>
<evidence type="ECO:0000259" key="2">
    <source>
        <dbReference type="Pfam" id="PF12146"/>
    </source>
</evidence>
<evidence type="ECO:0000313" key="4">
    <source>
        <dbReference type="Proteomes" id="UP001236663"/>
    </source>
</evidence>
<comment type="caution">
    <text evidence="3">The sequence shown here is derived from an EMBL/GenBank/DDBJ whole genome shotgun (WGS) entry which is preliminary data.</text>
</comment>
<sequence>MKCLQFWNKFSLCNGEGYGAFSPGSRSLLCSFYVALFCCVASGLFAQNQKISGSWRGELDLGIQKLPLVFHFQAQGDAWEGTLDSPQQNATGIPISEIRFEDPMLFLRIDTIGASYEAILSGEILQGTFKQAGMELPLSFRPQKGEDTQTFKRPQTPQGPFSYDIVHTGFLNQAENILLRGTLTLPTGTGPFPGVILVSGSGPQNRNGEVFSHQPLWVLADYLTRKGIAVLRYDDRGVGESEGVFKQATTRDLMTDAWAALRKLKTIPKVDTLRLGVIGHSEGGLIAWMMAAEQSKDLSFIAALAPPVVPIDELMAQQTYDLVMASGASEELALEQMQTNRKLYQVIKNASDQAEAKAQLTPLLDTLFLSTNPDTSALAAERKRLYEQYAPLTSPWFFHFIKIEPEAFIRTIQIPAWVAFGKKDRQVSAAINRQALEAMDKASFDIHSFENLNHLFQSAPTGAVSEYGEIEETMNEPMLDKLATWIRQQPTNKTRSSP</sequence>
<evidence type="ECO:0000313" key="3">
    <source>
        <dbReference type="EMBL" id="MDN3687367.1"/>
    </source>
</evidence>
<dbReference type="InterPro" id="IPR053145">
    <property type="entry name" value="AB_hydrolase_Est10"/>
</dbReference>
<name>A0ABT8C5J1_9BACT</name>
<dbReference type="Pfam" id="PF12146">
    <property type="entry name" value="Hydrolase_4"/>
    <property type="match status" value="1"/>
</dbReference>
<keyword evidence="4" id="KW-1185">Reference proteome</keyword>
<evidence type="ECO:0000256" key="1">
    <source>
        <dbReference type="ARBA" id="ARBA00022801"/>
    </source>
</evidence>
<gene>
    <name evidence="3" type="ORF">QWZ15_05980</name>
</gene>
<dbReference type="InterPro" id="IPR002471">
    <property type="entry name" value="Pept_S9_AS"/>
</dbReference>
<keyword evidence="1 3" id="KW-0378">Hydrolase</keyword>
<dbReference type="EMBL" id="JAUFQS010000005">
    <property type="protein sequence ID" value="MDN3687367.1"/>
    <property type="molecule type" value="Genomic_DNA"/>
</dbReference>
<organism evidence="3 4">
    <name type="scientific">Cyclobacterium jeungdonense</name>
    <dbReference type="NCBI Taxonomy" id="708087"/>
    <lineage>
        <taxon>Bacteria</taxon>
        <taxon>Pseudomonadati</taxon>
        <taxon>Bacteroidota</taxon>
        <taxon>Cytophagia</taxon>
        <taxon>Cytophagales</taxon>
        <taxon>Cyclobacteriaceae</taxon>
        <taxon>Cyclobacterium</taxon>
    </lineage>
</organism>
<dbReference type="PANTHER" id="PTHR43265:SF1">
    <property type="entry name" value="ESTERASE ESTD"/>
    <property type="match status" value="1"/>
</dbReference>
<dbReference type="Gene3D" id="3.40.50.1820">
    <property type="entry name" value="alpha/beta hydrolase"/>
    <property type="match status" value="1"/>
</dbReference>
<proteinExistence type="predicted"/>
<feature type="domain" description="Serine aminopeptidase S33" evidence="2">
    <location>
        <begin position="219"/>
        <end position="455"/>
    </location>
</feature>